<dbReference type="InterPro" id="IPR010752">
    <property type="entry name" value="DUF1329"/>
</dbReference>
<dbReference type="CDD" id="cd16329">
    <property type="entry name" value="LolA_like"/>
    <property type="match status" value="1"/>
</dbReference>
<gene>
    <name evidence="2" type="ORF">C3942_12490</name>
</gene>
<dbReference type="OrthoDB" id="178023at2"/>
<keyword evidence="3" id="KW-1185">Reference proteome</keyword>
<evidence type="ECO:0000313" key="2">
    <source>
        <dbReference type="EMBL" id="PPE73612.1"/>
    </source>
</evidence>
<comment type="caution">
    <text evidence="2">The sequence shown here is derived from an EMBL/GenBank/DDBJ whole genome shotgun (WGS) entry which is preliminary data.</text>
</comment>
<proteinExistence type="predicted"/>
<reference evidence="2 3" key="1">
    <citation type="submission" date="2018-02" db="EMBL/GenBank/DDBJ databases">
        <title>Genome sequencing of Solimonas sp. HR-BB.</title>
        <authorList>
            <person name="Lee Y."/>
            <person name="Jeon C.O."/>
        </authorList>
    </citation>
    <scope>NUCLEOTIDE SEQUENCE [LARGE SCALE GENOMIC DNA]</scope>
    <source>
        <strain evidence="2 3">HR-BB</strain>
    </source>
</reference>
<dbReference type="EMBL" id="PSNW01000006">
    <property type="protein sequence ID" value="PPE73612.1"/>
    <property type="molecule type" value="Genomic_DNA"/>
</dbReference>
<name>A0A2S5TFA2_9GAMM</name>
<keyword evidence="1" id="KW-0732">Signal</keyword>
<organism evidence="2 3">
    <name type="scientific">Solimonas fluminis</name>
    <dbReference type="NCBI Taxonomy" id="2086571"/>
    <lineage>
        <taxon>Bacteria</taxon>
        <taxon>Pseudomonadati</taxon>
        <taxon>Pseudomonadota</taxon>
        <taxon>Gammaproteobacteria</taxon>
        <taxon>Nevskiales</taxon>
        <taxon>Nevskiaceae</taxon>
        <taxon>Solimonas</taxon>
    </lineage>
</organism>
<evidence type="ECO:0000256" key="1">
    <source>
        <dbReference type="SAM" id="SignalP"/>
    </source>
</evidence>
<dbReference type="RefSeq" id="WP_104230674.1">
    <property type="nucleotide sequence ID" value="NZ_PSNW01000006.1"/>
</dbReference>
<evidence type="ECO:0000313" key="3">
    <source>
        <dbReference type="Proteomes" id="UP000238220"/>
    </source>
</evidence>
<protein>
    <submittedName>
        <fullName evidence="2">DUF1329 domain-containing protein</fullName>
    </submittedName>
</protein>
<feature type="chain" id="PRO_5015515642" evidence="1">
    <location>
        <begin position="26"/>
        <end position="458"/>
    </location>
</feature>
<accession>A0A2S5TFA2</accession>
<feature type="signal peptide" evidence="1">
    <location>
        <begin position="1"/>
        <end position="25"/>
    </location>
</feature>
<dbReference type="Proteomes" id="UP000238220">
    <property type="component" value="Unassembled WGS sequence"/>
</dbReference>
<dbReference type="Pfam" id="PF07044">
    <property type="entry name" value="DUF1329"/>
    <property type="match status" value="1"/>
</dbReference>
<dbReference type="Gene3D" id="2.50.20.10">
    <property type="entry name" value="Lipoprotein localisation LolA/LolB/LppX"/>
    <property type="match status" value="1"/>
</dbReference>
<dbReference type="AlphaFoldDB" id="A0A2S5TFA2"/>
<sequence>MRSRICTAFFSATVVLALAPATASAKLTPAEAAKLDGPELNCMGGTRAGNSDGSIPKWGGQWVGKWPGMKNPHGYEPGPYAAEKPLFTITAQNHGKYAAKLTAGQKELFKKYPENYSMIVYPTHRDFGNPQWACDVTKKNALESEMTDGGKGVTGTGGGPAFPIPKSGLEAIWSVKTAFRAWTEKGVLDIANVYGNGTIGWGRNKFFTMNVMNDPKTRRPLTERINSYFYTGYLLPERDKGLVAVGFQPNNYSKDATQAWQYLPGTRRVRQAPEVGYDYPVPPAGLHTTDEDYGFNGSPERYNWKLLGKQEIYLPFHNFRINDPAIKYKELITPNTINPKYVRYELRRVWVIEANLIEGLRHQYKTRRIYVDEDSWQVLWADHYDGRDQLWRIAVILYFYSQESSAHHRGVQLFHDLTAGVYEATNLLNERKPEDWWRVNTPMTPGMFTPEAAARAGH</sequence>